<keyword evidence="3" id="KW-1185">Reference proteome</keyword>
<name>A0A016V3A3_9BILA</name>
<protein>
    <submittedName>
        <fullName evidence="2">Uncharacterized protein</fullName>
    </submittedName>
</protein>
<dbReference type="AlphaFoldDB" id="A0A016V3A3"/>
<evidence type="ECO:0000313" key="2">
    <source>
        <dbReference type="EMBL" id="EYC21208.1"/>
    </source>
</evidence>
<evidence type="ECO:0000313" key="3">
    <source>
        <dbReference type="Proteomes" id="UP000024635"/>
    </source>
</evidence>
<comment type="caution">
    <text evidence="2">The sequence shown here is derived from an EMBL/GenBank/DDBJ whole genome shotgun (WGS) entry which is preliminary data.</text>
</comment>
<accession>A0A016V3A3</accession>
<reference evidence="3" key="1">
    <citation type="journal article" date="2015" name="Nat. Genet.">
        <title>The genome and transcriptome of the zoonotic hookworm Ancylostoma ceylanicum identify infection-specific gene families.</title>
        <authorList>
            <person name="Schwarz E.M."/>
            <person name="Hu Y."/>
            <person name="Antoshechkin I."/>
            <person name="Miller M.M."/>
            <person name="Sternberg P.W."/>
            <person name="Aroian R.V."/>
        </authorList>
    </citation>
    <scope>NUCLEOTIDE SEQUENCE</scope>
    <source>
        <strain evidence="3">HY135</strain>
    </source>
</reference>
<evidence type="ECO:0000256" key="1">
    <source>
        <dbReference type="SAM" id="MobiDB-lite"/>
    </source>
</evidence>
<feature type="compositionally biased region" description="Basic and acidic residues" evidence="1">
    <location>
        <begin position="1"/>
        <end position="17"/>
    </location>
</feature>
<sequence length="81" mass="9276">MRHENSENITKLEREAPRNSTPVVDDNYSCASGAVARRPRLRGHLWVTAIDAHCDFSCDLRAVISVRLRTQVHLRTEQLVH</sequence>
<gene>
    <name evidence="2" type="primary">Acey_s0020.g58</name>
    <name evidence="2" type="ORF">Y032_0020g58</name>
</gene>
<dbReference type="EMBL" id="JARK01001356">
    <property type="protein sequence ID" value="EYC21208.1"/>
    <property type="molecule type" value="Genomic_DNA"/>
</dbReference>
<feature type="region of interest" description="Disordered" evidence="1">
    <location>
        <begin position="1"/>
        <end position="23"/>
    </location>
</feature>
<organism evidence="2 3">
    <name type="scientific">Ancylostoma ceylanicum</name>
    <dbReference type="NCBI Taxonomy" id="53326"/>
    <lineage>
        <taxon>Eukaryota</taxon>
        <taxon>Metazoa</taxon>
        <taxon>Ecdysozoa</taxon>
        <taxon>Nematoda</taxon>
        <taxon>Chromadorea</taxon>
        <taxon>Rhabditida</taxon>
        <taxon>Rhabditina</taxon>
        <taxon>Rhabditomorpha</taxon>
        <taxon>Strongyloidea</taxon>
        <taxon>Ancylostomatidae</taxon>
        <taxon>Ancylostomatinae</taxon>
        <taxon>Ancylostoma</taxon>
    </lineage>
</organism>
<proteinExistence type="predicted"/>
<dbReference type="Proteomes" id="UP000024635">
    <property type="component" value="Unassembled WGS sequence"/>
</dbReference>